<reference evidence="6 7" key="2">
    <citation type="journal article" date="2016" name="ISME J.">
        <title>Characterization of the first cultured representative of Verrucomicrobia subdivision 5 indicates the proposal of a novel phylum.</title>
        <authorList>
            <person name="Spring S."/>
            <person name="Bunk B."/>
            <person name="Sproer C."/>
            <person name="Schumann P."/>
            <person name="Rohde M."/>
            <person name="Tindall B.J."/>
            <person name="Klenk H.P."/>
        </authorList>
    </citation>
    <scope>NUCLEOTIDE SEQUENCE [LARGE SCALE GENOMIC DNA]</scope>
    <source>
        <strain evidence="6 7">L21-Fru-AB</strain>
    </source>
</reference>
<feature type="compositionally biased region" description="Basic and acidic residues" evidence="5">
    <location>
        <begin position="215"/>
        <end position="238"/>
    </location>
</feature>
<dbReference type="PIRSF" id="PIRSF019345">
    <property type="entry name" value="ScpB"/>
    <property type="match status" value="1"/>
</dbReference>
<proteinExistence type="predicted"/>
<keyword evidence="3" id="KW-0159">Chromosome partition</keyword>
<keyword evidence="4" id="KW-0131">Cell cycle</keyword>
<organism evidence="6 7">
    <name type="scientific">Kiritimatiella glycovorans</name>
    <dbReference type="NCBI Taxonomy" id="1307763"/>
    <lineage>
        <taxon>Bacteria</taxon>
        <taxon>Pseudomonadati</taxon>
        <taxon>Kiritimatiellota</taxon>
        <taxon>Kiritimatiellia</taxon>
        <taxon>Kiritimatiellales</taxon>
        <taxon>Kiritimatiellaceae</taxon>
        <taxon>Kiritimatiella</taxon>
    </lineage>
</organism>
<dbReference type="InterPro" id="IPR036390">
    <property type="entry name" value="WH_DNA-bd_sf"/>
</dbReference>
<dbReference type="EMBL" id="CP010904">
    <property type="protein sequence ID" value="AKJ64273.1"/>
    <property type="molecule type" value="Genomic_DNA"/>
</dbReference>
<dbReference type="Pfam" id="PF04079">
    <property type="entry name" value="SMC_ScpB"/>
    <property type="match status" value="1"/>
</dbReference>
<feature type="compositionally biased region" description="Basic and acidic residues" evidence="5">
    <location>
        <begin position="187"/>
        <end position="202"/>
    </location>
</feature>
<evidence type="ECO:0000256" key="5">
    <source>
        <dbReference type="SAM" id="MobiDB-lite"/>
    </source>
</evidence>
<dbReference type="OrthoDB" id="9806226at2"/>
<accession>A0A0G3ED74</accession>
<dbReference type="Proteomes" id="UP000035268">
    <property type="component" value="Chromosome"/>
</dbReference>
<evidence type="ECO:0000256" key="1">
    <source>
        <dbReference type="ARBA" id="ARBA00022490"/>
    </source>
</evidence>
<keyword evidence="2" id="KW-0132">Cell division</keyword>
<evidence type="ECO:0008006" key="8">
    <source>
        <dbReference type="Google" id="ProtNLM"/>
    </source>
</evidence>
<keyword evidence="1" id="KW-0963">Cytoplasm</keyword>
<dbReference type="NCBIfam" id="TIGR00281">
    <property type="entry name" value="SMC-Scp complex subunit ScpB"/>
    <property type="match status" value="1"/>
</dbReference>
<keyword evidence="7" id="KW-1185">Reference proteome</keyword>
<protein>
    <recommendedName>
        <fullName evidence="8">Segregation and condensation protein B</fullName>
    </recommendedName>
</protein>
<sequence>MNEHRAMPELKEIVGALLFAARQPLGVKRMRRVLRETAEVQGGVYAQYAEATERDLAGAVESFVRDLEAAGLGLRVAEVAHGFRIENRPECGPWIRQMLDRNRTPKLTKPALETLAIIAYRQPCTRAEVESVRGVSADQMIRNLVELQLVKATGRSELPGRPWLFGTTQKFLEHFGLKTLGDLPNMEELRRAEREARERKPQEPSGGAEDGGADEASRPAESEPAGEQHDTGPVARED</sequence>
<gene>
    <name evidence="6" type="ORF">L21SP4_01014</name>
</gene>
<dbReference type="InterPro" id="IPR036388">
    <property type="entry name" value="WH-like_DNA-bd_sf"/>
</dbReference>
<dbReference type="GO" id="GO:0051304">
    <property type="term" value="P:chromosome separation"/>
    <property type="evidence" value="ECO:0007669"/>
    <property type="project" value="InterPro"/>
</dbReference>
<dbReference type="GO" id="GO:0051301">
    <property type="term" value="P:cell division"/>
    <property type="evidence" value="ECO:0007669"/>
    <property type="project" value="UniProtKB-KW"/>
</dbReference>
<feature type="region of interest" description="Disordered" evidence="5">
    <location>
        <begin position="186"/>
        <end position="238"/>
    </location>
</feature>
<dbReference type="STRING" id="1307763.L21SP4_01014"/>
<reference evidence="7" key="1">
    <citation type="submission" date="2015-02" db="EMBL/GenBank/DDBJ databases">
        <title>Description and complete genome sequence of the first cultured representative of the subdivision 5 of the Verrucomicrobia phylum.</title>
        <authorList>
            <person name="Spring S."/>
            <person name="Bunk B."/>
            <person name="Sproer C."/>
            <person name="Klenk H.-P."/>
        </authorList>
    </citation>
    <scope>NUCLEOTIDE SEQUENCE [LARGE SCALE GENOMIC DNA]</scope>
    <source>
        <strain evidence="7">L21-Fru-AB</strain>
    </source>
</reference>
<evidence type="ECO:0000256" key="2">
    <source>
        <dbReference type="ARBA" id="ARBA00022618"/>
    </source>
</evidence>
<dbReference type="KEGG" id="vbl:L21SP4_01014"/>
<dbReference type="PANTHER" id="PTHR34298">
    <property type="entry name" value="SEGREGATION AND CONDENSATION PROTEIN B"/>
    <property type="match status" value="1"/>
</dbReference>
<name>A0A0G3ED74_9BACT</name>
<evidence type="ECO:0000313" key="6">
    <source>
        <dbReference type="EMBL" id="AKJ64273.1"/>
    </source>
</evidence>
<dbReference type="SUPFAM" id="SSF46785">
    <property type="entry name" value="Winged helix' DNA-binding domain"/>
    <property type="match status" value="2"/>
</dbReference>
<dbReference type="PATRIC" id="fig|1609981.3.peg.1063"/>
<dbReference type="InterPro" id="IPR005234">
    <property type="entry name" value="ScpB_csome_segregation"/>
</dbReference>
<evidence type="ECO:0000256" key="4">
    <source>
        <dbReference type="ARBA" id="ARBA00023306"/>
    </source>
</evidence>
<dbReference type="Gene3D" id="1.10.10.10">
    <property type="entry name" value="Winged helix-like DNA-binding domain superfamily/Winged helix DNA-binding domain"/>
    <property type="match status" value="2"/>
</dbReference>
<dbReference type="AlphaFoldDB" id="A0A0G3ED74"/>
<evidence type="ECO:0000256" key="3">
    <source>
        <dbReference type="ARBA" id="ARBA00022829"/>
    </source>
</evidence>
<dbReference type="PANTHER" id="PTHR34298:SF2">
    <property type="entry name" value="SEGREGATION AND CONDENSATION PROTEIN B"/>
    <property type="match status" value="1"/>
</dbReference>
<evidence type="ECO:0000313" key="7">
    <source>
        <dbReference type="Proteomes" id="UP000035268"/>
    </source>
</evidence>
<dbReference type="RefSeq" id="WP_052881626.1">
    <property type="nucleotide sequence ID" value="NZ_CP010904.1"/>
</dbReference>